<proteinExistence type="predicted"/>
<accession>A0A0K2V2E5</accession>
<dbReference type="AlphaFoldDB" id="A0A0K2V2E5"/>
<feature type="region of interest" description="Disordered" evidence="1">
    <location>
        <begin position="1"/>
        <end position="20"/>
    </location>
</feature>
<protein>
    <recommendedName>
        <fullName evidence="3">LITAF domain-containing protein</fullName>
    </recommendedName>
</protein>
<reference evidence="2" key="1">
    <citation type="submission" date="2014-05" db="EMBL/GenBank/DDBJ databases">
        <authorList>
            <person name="Chronopoulou M."/>
        </authorList>
    </citation>
    <scope>NUCLEOTIDE SEQUENCE</scope>
    <source>
        <tissue evidence="2">Whole organism</tissue>
    </source>
</reference>
<sequence length="48" mass="5327">MQHVDRNTNPSQIQNGPIQYGRTPIYMTCPGCHSQIRTSIKSSPAKIA</sequence>
<dbReference type="EMBL" id="HACA01027104">
    <property type="protein sequence ID" value="CDW44465.1"/>
    <property type="molecule type" value="Transcribed_RNA"/>
</dbReference>
<name>A0A0K2V2E5_LEPSM</name>
<evidence type="ECO:0000256" key="1">
    <source>
        <dbReference type="SAM" id="MobiDB-lite"/>
    </source>
</evidence>
<feature type="compositionally biased region" description="Polar residues" evidence="1">
    <location>
        <begin position="7"/>
        <end position="17"/>
    </location>
</feature>
<evidence type="ECO:0008006" key="3">
    <source>
        <dbReference type="Google" id="ProtNLM"/>
    </source>
</evidence>
<evidence type="ECO:0000313" key="2">
    <source>
        <dbReference type="EMBL" id="CDW44465.1"/>
    </source>
</evidence>
<organism evidence="2">
    <name type="scientific">Lepeophtheirus salmonis</name>
    <name type="common">Salmon louse</name>
    <name type="synonym">Caligus salmonis</name>
    <dbReference type="NCBI Taxonomy" id="72036"/>
    <lineage>
        <taxon>Eukaryota</taxon>
        <taxon>Metazoa</taxon>
        <taxon>Ecdysozoa</taxon>
        <taxon>Arthropoda</taxon>
        <taxon>Crustacea</taxon>
        <taxon>Multicrustacea</taxon>
        <taxon>Hexanauplia</taxon>
        <taxon>Copepoda</taxon>
        <taxon>Siphonostomatoida</taxon>
        <taxon>Caligidae</taxon>
        <taxon>Lepeophtheirus</taxon>
    </lineage>
</organism>